<comment type="catalytic activity">
    <reaction evidence="8">
        <text>L-leucine + 2-oxoglutarate = 4-methyl-2-oxopentanoate + L-glutamate</text>
        <dbReference type="Rhea" id="RHEA:18321"/>
        <dbReference type="ChEBI" id="CHEBI:16810"/>
        <dbReference type="ChEBI" id="CHEBI:17865"/>
        <dbReference type="ChEBI" id="CHEBI:29985"/>
        <dbReference type="ChEBI" id="CHEBI:57427"/>
        <dbReference type="EC" id="2.6.1.42"/>
    </reaction>
</comment>
<comment type="similarity">
    <text evidence="4">Belongs to the class-IV pyridoxal-phosphate-dependent aminotransferase family.</text>
</comment>
<dbReference type="InterPro" id="IPR043132">
    <property type="entry name" value="BCAT-like_C"/>
</dbReference>
<dbReference type="Pfam" id="PF01063">
    <property type="entry name" value="Aminotran_4"/>
    <property type="match status" value="1"/>
</dbReference>
<evidence type="ECO:0000256" key="8">
    <source>
        <dbReference type="ARBA" id="ARBA00049229"/>
    </source>
</evidence>
<evidence type="ECO:0000313" key="10">
    <source>
        <dbReference type="Proteomes" id="UP001501456"/>
    </source>
</evidence>
<evidence type="ECO:0000256" key="2">
    <source>
        <dbReference type="ARBA" id="ARBA00004931"/>
    </source>
</evidence>
<comment type="pathway">
    <text evidence="2">Amino-acid biosynthesis; L-valine biosynthesis; L-valine from pyruvate: step 4/4.</text>
</comment>
<dbReference type="Gene3D" id="3.30.470.10">
    <property type="match status" value="1"/>
</dbReference>
<dbReference type="InterPro" id="IPR043131">
    <property type="entry name" value="BCAT-like_N"/>
</dbReference>
<dbReference type="InterPro" id="IPR036038">
    <property type="entry name" value="Aminotransferase-like"/>
</dbReference>
<keyword evidence="9" id="KW-0032">Aminotransferase</keyword>
<dbReference type="GO" id="GO:0008483">
    <property type="term" value="F:transaminase activity"/>
    <property type="evidence" value="ECO:0007669"/>
    <property type="project" value="UniProtKB-KW"/>
</dbReference>
<dbReference type="PANTHER" id="PTHR42743:SF11">
    <property type="entry name" value="AMINODEOXYCHORISMATE LYASE"/>
    <property type="match status" value="1"/>
</dbReference>
<dbReference type="RefSeq" id="WP_344729247.1">
    <property type="nucleotide sequence ID" value="NZ_BAABBI010000001.1"/>
</dbReference>
<dbReference type="InterPro" id="IPR050571">
    <property type="entry name" value="Class-IV_PLP-Dep_Aminotrnsfr"/>
</dbReference>
<dbReference type="EC" id="2.6.1.42" evidence="5"/>
<keyword evidence="10" id="KW-1185">Reference proteome</keyword>
<protein>
    <recommendedName>
        <fullName evidence="5">branched-chain-amino-acid transaminase</fullName>
        <ecNumber evidence="5">2.6.1.42</ecNumber>
    </recommendedName>
</protein>
<comment type="catalytic activity">
    <reaction evidence="7">
        <text>L-isoleucine + 2-oxoglutarate = (S)-3-methyl-2-oxopentanoate + L-glutamate</text>
        <dbReference type="Rhea" id="RHEA:24801"/>
        <dbReference type="ChEBI" id="CHEBI:16810"/>
        <dbReference type="ChEBI" id="CHEBI:29985"/>
        <dbReference type="ChEBI" id="CHEBI:35146"/>
        <dbReference type="ChEBI" id="CHEBI:58045"/>
        <dbReference type="EC" id="2.6.1.42"/>
    </reaction>
</comment>
<comment type="catalytic activity">
    <reaction evidence="6">
        <text>L-valine + 2-oxoglutarate = 3-methyl-2-oxobutanoate + L-glutamate</text>
        <dbReference type="Rhea" id="RHEA:24813"/>
        <dbReference type="ChEBI" id="CHEBI:11851"/>
        <dbReference type="ChEBI" id="CHEBI:16810"/>
        <dbReference type="ChEBI" id="CHEBI:29985"/>
        <dbReference type="ChEBI" id="CHEBI:57762"/>
        <dbReference type="EC" id="2.6.1.42"/>
    </reaction>
</comment>
<evidence type="ECO:0000256" key="1">
    <source>
        <dbReference type="ARBA" id="ARBA00004824"/>
    </source>
</evidence>
<evidence type="ECO:0000256" key="5">
    <source>
        <dbReference type="ARBA" id="ARBA00013053"/>
    </source>
</evidence>
<sequence length="308" mass="34374">MVHGTHNALDDARNNDIKIYINGEFFSRNDAKISVFDSGYLVGDGIWEALRLHKGVLVFLEDHLNRLWESAATVGMTFGFSKEELVQNIKKTLQNNNMHDDVHVRIMITRGIKKTPSQDPRLTISGPNVVIIPEYKKASEESKEKGITLFTSTIRRGSPDYLDPRLNCHSKLHEVQALIQAIEAGADEALMLDVNGFVSTCNATNFFIVKNNEVWTSTGQYCMNGITRAKVIEVCKQNNIVCKQKNFSLFDVYGADEAFVTGTFGGLTPVTKIDGRTIGTKSYGDFTRKVSGLYQDLIIASVNNELKK</sequence>
<evidence type="ECO:0000256" key="4">
    <source>
        <dbReference type="ARBA" id="ARBA00009320"/>
    </source>
</evidence>
<evidence type="ECO:0000256" key="7">
    <source>
        <dbReference type="ARBA" id="ARBA00048798"/>
    </source>
</evidence>
<evidence type="ECO:0000256" key="3">
    <source>
        <dbReference type="ARBA" id="ARBA00005072"/>
    </source>
</evidence>
<dbReference type="EMBL" id="BAABBI010000001">
    <property type="protein sequence ID" value="GAA3784805.1"/>
    <property type="molecule type" value="Genomic_DNA"/>
</dbReference>
<organism evidence="9 10">
    <name type="scientific">Corallibacter vietnamensis</name>
    <dbReference type="NCBI Taxonomy" id="904130"/>
    <lineage>
        <taxon>Bacteria</taxon>
        <taxon>Pseudomonadati</taxon>
        <taxon>Bacteroidota</taxon>
        <taxon>Flavobacteriia</taxon>
        <taxon>Flavobacteriales</taxon>
        <taxon>Flavobacteriaceae</taxon>
        <taxon>Corallibacter</taxon>
    </lineage>
</organism>
<dbReference type="PANTHER" id="PTHR42743">
    <property type="entry name" value="AMINO-ACID AMINOTRANSFERASE"/>
    <property type="match status" value="1"/>
</dbReference>
<gene>
    <name evidence="9" type="ORF">GCM10022271_16580</name>
</gene>
<accession>A0ABP7H6A3</accession>
<evidence type="ECO:0000313" key="9">
    <source>
        <dbReference type="EMBL" id="GAA3784805.1"/>
    </source>
</evidence>
<proteinExistence type="inferred from homology"/>
<dbReference type="SUPFAM" id="SSF56752">
    <property type="entry name" value="D-aminoacid aminotransferase-like PLP-dependent enzymes"/>
    <property type="match status" value="1"/>
</dbReference>
<dbReference type="InterPro" id="IPR001544">
    <property type="entry name" value="Aminotrans_IV"/>
</dbReference>
<comment type="pathway">
    <text evidence="3">Amino-acid biosynthesis; L-leucine biosynthesis; L-leucine from 3-methyl-2-oxobutanoate: step 4/4.</text>
</comment>
<comment type="caution">
    <text evidence="9">The sequence shown here is derived from an EMBL/GenBank/DDBJ whole genome shotgun (WGS) entry which is preliminary data.</text>
</comment>
<keyword evidence="9" id="KW-0808">Transferase</keyword>
<comment type="pathway">
    <text evidence="1">Amino-acid biosynthesis; L-isoleucine biosynthesis; L-isoleucine from 2-oxobutanoate: step 4/4.</text>
</comment>
<dbReference type="Gene3D" id="3.20.10.10">
    <property type="entry name" value="D-amino Acid Aminotransferase, subunit A, domain 2"/>
    <property type="match status" value="1"/>
</dbReference>
<dbReference type="Proteomes" id="UP001501456">
    <property type="component" value="Unassembled WGS sequence"/>
</dbReference>
<reference evidence="10" key="1">
    <citation type="journal article" date="2019" name="Int. J. Syst. Evol. Microbiol.">
        <title>The Global Catalogue of Microorganisms (GCM) 10K type strain sequencing project: providing services to taxonomists for standard genome sequencing and annotation.</title>
        <authorList>
            <consortium name="The Broad Institute Genomics Platform"/>
            <consortium name="The Broad Institute Genome Sequencing Center for Infectious Disease"/>
            <person name="Wu L."/>
            <person name="Ma J."/>
        </authorList>
    </citation>
    <scope>NUCLEOTIDE SEQUENCE [LARGE SCALE GENOMIC DNA]</scope>
    <source>
        <strain evidence="10">JCM 17525</strain>
    </source>
</reference>
<name>A0ABP7H6A3_9FLAO</name>
<evidence type="ECO:0000256" key="6">
    <source>
        <dbReference type="ARBA" id="ARBA00048212"/>
    </source>
</evidence>